<accession>A0ABR2HHX8</accession>
<organism evidence="4 5">
    <name type="scientific">Tritrichomonas musculus</name>
    <dbReference type="NCBI Taxonomy" id="1915356"/>
    <lineage>
        <taxon>Eukaryota</taxon>
        <taxon>Metamonada</taxon>
        <taxon>Parabasalia</taxon>
        <taxon>Tritrichomonadida</taxon>
        <taxon>Tritrichomonadidae</taxon>
        <taxon>Tritrichomonas</taxon>
    </lineage>
</organism>
<evidence type="ECO:0000313" key="4">
    <source>
        <dbReference type="EMBL" id="KAK8847778.1"/>
    </source>
</evidence>
<keyword evidence="2" id="KW-0067">ATP-binding</keyword>
<comment type="caution">
    <text evidence="4">The sequence shown here is derived from an EMBL/GenBank/DDBJ whole genome shotgun (WGS) entry which is preliminary data.</text>
</comment>
<evidence type="ECO:0000256" key="1">
    <source>
        <dbReference type="ARBA" id="ARBA00022741"/>
    </source>
</evidence>
<protein>
    <recommendedName>
        <fullName evidence="3">AMP-dependent synthetase/ligase domain-containing protein</fullName>
    </recommendedName>
</protein>
<dbReference type="Proteomes" id="UP001470230">
    <property type="component" value="Unassembled WGS sequence"/>
</dbReference>
<dbReference type="Pfam" id="PF00501">
    <property type="entry name" value="AMP-binding"/>
    <property type="match status" value="1"/>
</dbReference>
<dbReference type="SUPFAM" id="SSF56801">
    <property type="entry name" value="Acetyl-CoA synthetase-like"/>
    <property type="match status" value="1"/>
</dbReference>
<dbReference type="EMBL" id="JAPFFF010000027">
    <property type="protein sequence ID" value="KAK8847778.1"/>
    <property type="molecule type" value="Genomic_DNA"/>
</dbReference>
<evidence type="ECO:0000313" key="5">
    <source>
        <dbReference type="Proteomes" id="UP001470230"/>
    </source>
</evidence>
<dbReference type="PANTHER" id="PTHR43272">
    <property type="entry name" value="LONG-CHAIN-FATTY-ACID--COA LIGASE"/>
    <property type="match status" value="1"/>
</dbReference>
<gene>
    <name evidence="4" type="ORF">M9Y10_018809</name>
</gene>
<dbReference type="InterPro" id="IPR042099">
    <property type="entry name" value="ANL_N_sf"/>
</dbReference>
<dbReference type="Gene3D" id="3.40.50.12780">
    <property type="entry name" value="N-terminal domain of ligase-like"/>
    <property type="match status" value="1"/>
</dbReference>
<proteinExistence type="predicted"/>
<dbReference type="InterPro" id="IPR000873">
    <property type="entry name" value="AMP-dep_synth/lig_dom"/>
</dbReference>
<evidence type="ECO:0000256" key="2">
    <source>
        <dbReference type="ARBA" id="ARBA00022840"/>
    </source>
</evidence>
<reference evidence="4 5" key="1">
    <citation type="submission" date="2024-04" db="EMBL/GenBank/DDBJ databases">
        <title>Tritrichomonas musculus Genome.</title>
        <authorList>
            <person name="Alves-Ferreira E."/>
            <person name="Grigg M."/>
            <person name="Lorenzi H."/>
            <person name="Galac M."/>
        </authorList>
    </citation>
    <scope>NUCLEOTIDE SEQUENCE [LARGE SCALE GENOMIC DNA]</scope>
    <source>
        <strain evidence="4 5">EAF2021</strain>
    </source>
</reference>
<evidence type="ECO:0000259" key="3">
    <source>
        <dbReference type="Pfam" id="PF00501"/>
    </source>
</evidence>
<feature type="domain" description="AMP-dependent synthetase/ligase" evidence="3">
    <location>
        <begin position="5"/>
        <end position="174"/>
    </location>
</feature>
<keyword evidence="5" id="KW-1185">Reference proteome</keyword>
<name>A0ABR2HHX8_9EUKA</name>
<keyword evidence="1" id="KW-0547">Nucleotide-binding</keyword>
<dbReference type="PANTHER" id="PTHR43272:SF33">
    <property type="entry name" value="AMP-BINDING DOMAIN-CONTAINING PROTEIN-RELATED"/>
    <property type="match status" value="1"/>
</dbReference>
<sequence>MVRGIVWQLLHVGGQIAFARNDFEGILQDAKTIEPSLIMLMPHLWNDLYHKYKEVIQKLIVGYLEKVEKITSPSQNLIDLLVNCCEEETQKNPIITDILKEAKTIILNSIGTKCKVIGTGGSSISDQVLHFLKDIFKEAQNFNAYGTTEVPGISTNGRISDNIELKLVDCPECGYVSTETDHGHCLQGKQRRVNQVDKAEFQGWLVLHPGHWKTRLIGKLVNH</sequence>